<dbReference type="Proteomes" id="UP000315344">
    <property type="component" value="Unassembled WGS sequence"/>
</dbReference>
<proteinExistence type="predicted"/>
<accession>A0A533I3Q7</accession>
<sequence>MRSSSSSFGNEIFSETDLHGAAWRPDGAGFDQPHRCYQNRLNRERQEQPSFGVKLAEQIRMSLKFDTVEPAFQQMEIRTSRQVFDFELSDDVFRKQDRRRADTGQFDDAPLVVSQ</sequence>
<dbReference type="EMBL" id="VAFL01000007">
    <property type="protein sequence ID" value="TKW66309.1"/>
    <property type="molecule type" value="Genomic_DNA"/>
</dbReference>
<organism evidence="1 2">
    <name type="scientific">Paracoccus denitrificans</name>
    <dbReference type="NCBI Taxonomy" id="266"/>
    <lineage>
        <taxon>Bacteria</taxon>
        <taxon>Pseudomonadati</taxon>
        <taxon>Pseudomonadota</taxon>
        <taxon>Alphaproteobacteria</taxon>
        <taxon>Rhodobacterales</taxon>
        <taxon>Paracoccaceae</taxon>
        <taxon>Paracoccus</taxon>
    </lineage>
</organism>
<reference evidence="1 2" key="1">
    <citation type="journal article" date="2017" name="Nat. Commun.">
        <title>In situ click chemistry generation of cyclooxygenase-2 inhibitors.</title>
        <authorList>
            <person name="Bhardwaj A."/>
            <person name="Kaur J."/>
            <person name="Wuest M."/>
            <person name="Wuest F."/>
        </authorList>
    </citation>
    <scope>NUCLEOTIDE SEQUENCE [LARGE SCALE GENOMIC DNA]</scope>
    <source>
        <strain evidence="1">S2_012_000_R3_94</strain>
    </source>
</reference>
<dbReference type="AlphaFoldDB" id="A0A533I3Q7"/>
<gene>
    <name evidence="1" type="ORF">DI616_10110</name>
</gene>
<name>A0A533I3Q7_PARDE</name>
<evidence type="ECO:0000313" key="1">
    <source>
        <dbReference type="EMBL" id="TKW66309.1"/>
    </source>
</evidence>
<protein>
    <submittedName>
        <fullName evidence="1">Uncharacterized protein</fullName>
    </submittedName>
</protein>
<comment type="caution">
    <text evidence="1">The sequence shown here is derived from an EMBL/GenBank/DDBJ whole genome shotgun (WGS) entry which is preliminary data.</text>
</comment>
<evidence type="ECO:0000313" key="2">
    <source>
        <dbReference type="Proteomes" id="UP000315344"/>
    </source>
</evidence>